<sequence length="180" mass="20266">MKMTVKIIIGVLIALFLFVFVARKTSSTVNVSRTFNAPADKVWKVWNDVESMKKWWGPKDYTAPVIKNDFRAGGTFLLSMKSPGGEMFWNSGTYKEIIPGKKIVSMMAFSDENGKPVPGSEVKVPGVWPDEISVTVEFKESNGKTEVTVEEVGIPFLMKLMAKLGWEQQFDKLETLFFPN</sequence>
<dbReference type="InterPro" id="IPR023393">
    <property type="entry name" value="START-like_dom_sf"/>
</dbReference>
<dbReference type="SUPFAM" id="SSF55961">
    <property type="entry name" value="Bet v1-like"/>
    <property type="match status" value="1"/>
</dbReference>
<comment type="similarity">
    <text evidence="1">Belongs to the AHA1 family.</text>
</comment>
<name>A0A4R9LSM0_9LEPT</name>
<keyword evidence="4" id="KW-1185">Reference proteome</keyword>
<dbReference type="OrthoDB" id="118413at2"/>
<gene>
    <name evidence="3" type="ORF">EHS11_10695</name>
</gene>
<evidence type="ECO:0000313" key="3">
    <source>
        <dbReference type="EMBL" id="TGN10023.1"/>
    </source>
</evidence>
<accession>A0A4R9LSM0</accession>
<dbReference type="Proteomes" id="UP000298264">
    <property type="component" value="Unassembled WGS sequence"/>
</dbReference>
<dbReference type="EMBL" id="RQHV01000049">
    <property type="protein sequence ID" value="TGN10023.1"/>
    <property type="molecule type" value="Genomic_DNA"/>
</dbReference>
<dbReference type="InterPro" id="IPR013538">
    <property type="entry name" value="ASHA1/2-like_C"/>
</dbReference>
<comment type="caution">
    <text evidence="3">The sequence shown here is derived from an EMBL/GenBank/DDBJ whole genome shotgun (WGS) entry which is preliminary data.</text>
</comment>
<dbReference type="RefSeq" id="WP_135764402.1">
    <property type="nucleotide sequence ID" value="NZ_RQHV01000049.1"/>
</dbReference>
<dbReference type="AlphaFoldDB" id="A0A4R9LSM0"/>
<proteinExistence type="inferred from homology"/>
<protein>
    <submittedName>
        <fullName evidence="3">SRPBCC domain-containing protein</fullName>
    </submittedName>
</protein>
<evidence type="ECO:0000256" key="1">
    <source>
        <dbReference type="ARBA" id="ARBA00006817"/>
    </source>
</evidence>
<evidence type="ECO:0000259" key="2">
    <source>
        <dbReference type="Pfam" id="PF08327"/>
    </source>
</evidence>
<reference evidence="3" key="1">
    <citation type="journal article" date="2019" name="PLoS Negl. Trop. Dis.">
        <title>Revisiting the worldwide diversity of Leptospira species in the environment.</title>
        <authorList>
            <person name="Vincent A.T."/>
            <person name="Schiettekatte O."/>
            <person name="Bourhy P."/>
            <person name="Veyrier F.J."/>
            <person name="Picardeau M."/>
        </authorList>
    </citation>
    <scope>NUCLEOTIDE SEQUENCE [LARGE SCALE GENOMIC DNA]</scope>
    <source>
        <strain evidence="3">201400974</strain>
    </source>
</reference>
<dbReference type="CDD" id="cd07814">
    <property type="entry name" value="SRPBCC_CalC_Aha1-like"/>
    <property type="match status" value="1"/>
</dbReference>
<dbReference type="Gene3D" id="3.30.530.20">
    <property type="match status" value="1"/>
</dbReference>
<dbReference type="Pfam" id="PF08327">
    <property type="entry name" value="AHSA1"/>
    <property type="match status" value="1"/>
</dbReference>
<organism evidence="3 4">
    <name type="scientific">Leptospira ilyithenensis</name>
    <dbReference type="NCBI Taxonomy" id="2484901"/>
    <lineage>
        <taxon>Bacteria</taxon>
        <taxon>Pseudomonadati</taxon>
        <taxon>Spirochaetota</taxon>
        <taxon>Spirochaetia</taxon>
        <taxon>Leptospirales</taxon>
        <taxon>Leptospiraceae</taxon>
        <taxon>Leptospira</taxon>
    </lineage>
</organism>
<evidence type="ECO:0000313" key="4">
    <source>
        <dbReference type="Proteomes" id="UP000298264"/>
    </source>
</evidence>
<feature type="domain" description="Activator of Hsp90 ATPase homologue 1/2-like C-terminal" evidence="2">
    <location>
        <begin position="36"/>
        <end position="177"/>
    </location>
</feature>